<keyword evidence="4 11" id="KW-0863">Zinc-finger</keyword>
<evidence type="ECO:0000256" key="7">
    <source>
        <dbReference type="ARBA" id="ARBA00023125"/>
    </source>
</evidence>
<feature type="domain" description="C2H2-type" evidence="12">
    <location>
        <begin position="144"/>
        <end position="171"/>
    </location>
</feature>
<dbReference type="GO" id="GO:2000177">
    <property type="term" value="P:regulation of neural precursor cell proliferation"/>
    <property type="evidence" value="ECO:0007669"/>
    <property type="project" value="UniProtKB-ARBA"/>
</dbReference>
<dbReference type="InterPro" id="IPR013087">
    <property type="entry name" value="Znf_C2H2_type"/>
</dbReference>
<name>A0A5N5TNW9_9CRUS</name>
<dbReference type="InterPro" id="IPR036236">
    <property type="entry name" value="Znf_C2H2_sf"/>
</dbReference>
<keyword evidence="7" id="KW-0238">DNA-binding</keyword>
<dbReference type="SUPFAM" id="SSF57667">
    <property type="entry name" value="beta-beta-alpha zinc fingers"/>
    <property type="match status" value="3"/>
</dbReference>
<dbReference type="SMART" id="SM00355">
    <property type="entry name" value="ZnF_C2H2"/>
    <property type="match status" value="5"/>
</dbReference>
<keyword evidence="3" id="KW-0677">Repeat</keyword>
<keyword evidence="8" id="KW-0804">Transcription</keyword>
<dbReference type="GO" id="GO:0055059">
    <property type="term" value="P:asymmetric neuroblast division"/>
    <property type="evidence" value="ECO:0007669"/>
    <property type="project" value="UniProtKB-ARBA"/>
</dbReference>
<dbReference type="FunFam" id="3.30.160.60:FF:000130">
    <property type="entry name" value="Spalt-like transcription factor 4"/>
    <property type="match status" value="1"/>
</dbReference>
<dbReference type="PANTHER" id="PTHR23235:SF120">
    <property type="entry name" value="KRUPPEL-LIKE FACTOR 15"/>
    <property type="match status" value="1"/>
</dbReference>
<dbReference type="GO" id="GO:0005634">
    <property type="term" value="C:nucleus"/>
    <property type="evidence" value="ECO:0007669"/>
    <property type="project" value="UniProtKB-SubCell"/>
</dbReference>
<dbReference type="GO" id="GO:0060562">
    <property type="term" value="P:epithelial tube morphogenesis"/>
    <property type="evidence" value="ECO:0007669"/>
    <property type="project" value="UniProtKB-ARBA"/>
</dbReference>
<feature type="domain" description="C2H2-type" evidence="12">
    <location>
        <begin position="202"/>
        <end position="229"/>
    </location>
</feature>
<dbReference type="Proteomes" id="UP000326759">
    <property type="component" value="Unassembled WGS sequence"/>
</dbReference>
<keyword evidence="6" id="KW-0805">Transcription regulation</keyword>
<dbReference type="EMBL" id="SEYY01000169">
    <property type="protein sequence ID" value="KAB7507874.1"/>
    <property type="molecule type" value="Genomic_DNA"/>
</dbReference>
<feature type="non-terminal residue" evidence="13">
    <location>
        <position position="1"/>
    </location>
</feature>
<dbReference type="FunFam" id="3.30.160.60:FF:000043">
    <property type="entry name" value="Scratch family zinc finger 2"/>
    <property type="match status" value="1"/>
</dbReference>
<protein>
    <submittedName>
        <fullName evidence="13">Transcriptional repressor scratch 1</fullName>
    </submittedName>
</protein>
<dbReference type="PROSITE" id="PS00028">
    <property type="entry name" value="ZINC_FINGER_C2H2_1"/>
    <property type="match status" value="4"/>
</dbReference>
<dbReference type="Gene3D" id="3.30.160.60">
    <property type="entry name" value="Classic Zinc Finger"/>
    <property type="match status" value="4"/>
</dbReference>
<evidence type="ECO:0000259" key="12">
    <source>
        <dbReference type="PROSITE" id="PS50157"/>
    </source>
</evidence>
<gene>
    <name evidence="13" type="primary">Scrt1_2</name>
    <name evidence="13" type="ORF">Anas_05209</name>
</gene>
<keyword evidence="2" id="KW-0479">Metal-binding</keyword>
<comment type="subcellular location">
    <subcellularLocation>
        <location evidence="1">Nucleus</location>
    </subcellularLocation>
</comment>
<dbReference type="GO" id="GO:0008270">
    <property type="term" value="F:zinc ion binding"/>
    <property type="evidence" value="ECO:0007669"/>
    <property type="project" value="UniProtKB-KW"/>
</dbReference>
<feature type="domain" description="C2H2-type" evidence="12">
    <location>
        <begin position="230"/>
        <end position="257"/>
    </location>
</feature>
<feature type="domain" description="C2H2-type" evidence="12">
    <location>
        <begin position="176"/>
        <end position="198"/>
    </location>
</feature>
<dbReference type="OrthoDB" id="5428132at2759"/>
<dbReference type="FunFam" id="3.30.160.60:FF:000207">
    <property type="entry name" value="zinc finger protein SNAI2"/>
    <property type="match status" value="1"/>
</dbReference>
<comment type="caution">
    <text evidence="13">The sequence shown here is derived from an EMBL/GenBank/DDBJ whole genome shotgun (WGS) entry which is preliminary data.</text>
</comment>
<evidence type="ECO:0000256" key="11">
    <source>
        <dbReference type="PROSITE-ProRule" id="PRU00042"/>
    </source>
</evidence>
<dbReference type="PROSITE" id="PS50157">
    <property type="entry name" value="ZINC_FINGER_C2H2_2"/>
    <property type="match status" value="5"/>
</dbReference>
<proteinExistence type="inferred from homology"/>
<dbReference type="GO" id="GO:0000981">
    <property type="term" value="F:DNA-binding transcription factor activity, RNA polymerase II-specific"/>
    <property type="evidence" value="ECO:0007669"/>
    <property type="project" value="TreeGrafter"/>
</dbReference>
<keyword evidence="5" id="KW-0862">Zinc</keyword>
<evidence type="ECO:0000256" key="9">
    <source>
        <dbReference type="ARBA" id="ARBA00023242"/>
    </source>
</evidence>
<reference evidence="13 14" key="1">
    <citation type="journal article" date="2019" name="PLoS Biol.">
        <title>Sex chromosomes control vertical transmission of feminizing Wolbachia symbionts in an isopod.</title>
        <authorList>
            <person name="Becking T."/>
            <person name="Chebbi M.A."/>
            <person name="Giraud I."/>
            <person name="Moumen B."/>
            <person name="Laverre T."/>
            <person name="Caubet Y."/>
            <person name="Peccoud J."/>
            <person name="Gilbert C."/>
            <person name="Cordaux R."/>
        </authorList>
    </citation>
    <scope>NUCLEOTIDE SEQUENCE [LARGE SCALE GENOMIC DNA]</scope>
    <source>
        <strain evidence="13">ANa2</strain>
        <tissue evidence="13">Whole body excluding digestive tract and cuticle</tissue>
    </source>
</reference>
<evidence type="ECO:0000313" key="13">
    <source>
        <dbReference type="EMBL" id="KAB7507874.1"/>
    </source>
</evidence>
<dbReference type="FunFam" id="3.30.160.60:FF:000322">
    <property type="entry name" value="GDNF-inducible zinc finger protein 1"/>
    <property type="match status" value="1"/>
</dbReference>
<evidence type="ECO:0000256" key="8">
    <source>
        <dbReference type="ARBA" id="ARBA00023163"/>
    </source>
</evidence>
<dbReference type="GO" id="GO:0000978">
    <property type="term" value="F:RNA polymerase II cis-regulatory region sequence-specific DNA binding"/>
    <property type="evidence" value="ECO:0007669"/>
    <property type="project" value="TreeGrafter"/>
</dbReference>
<evidence type="ECO:0000256" key="2">
    <source>
        <dbReference type="ARBA" id="ARBA00022723"/>
    </source>
</evidence>
<organism evidence="13 14">
    <name type="scientific">Armadillidium nasatum</name>
    <dbReference type="NCBI Taxonomy" id="96803"/>
    <lineage>
        <taxon>Eukaryota</taxon>
        <taxon>Metazoa</taxon>
        <taxon>Ecdysozoa</taxon>
        <taxon>Arthropoda</taxon>
        <taxon>Crustacea</taxon>
        <taxon>Multicrustacea</taxon>
        <taxon>Malacostraca</taxon>
        <taxon>Eumalacostraca</taxon>
        <taxon>Peracarida</taxon>
        <taxon>Isopoda</taxon>
        <taxon>Oniscidea</taxon>
        <taxon>Crinocheta</taxon>
        <taxon>Armadillidiidae</taxon>
        <taxon>Armadillidium</taxon>
    </lineage>
</organism>
<evidence type="ECO:0000256" key="3">
    <source>
        <dbReference type="ARBA" id="ARBA00022737"/>
    </source>
</evidence>
<accession>A0A5N5TNW9</accession>
<feature type="domain" description="C2H2-type" evidence="12">
    <location>
        <begin position="258"/>
        <end position="285"/>
    </location>
</feature>
<sequence length="366" mass="41081">SEHSDWHLSPGPHDSLSILADVALVCADLPPRCSYDSPSPQTIYQLIPQSANSLSQNDCRSIQTERRILDSDATLKTVIVESNTHNKEAIIEHSQNLDFNSTSNLTSDELLHNDEPLNLSTTPPRSPFEEFKTSSPTFINKDIYVCPECDRSYSTSSNLARHRQTHRSPDDKKAARRCPFCAKVYVSTPAFSQHMRTHNQGCKCQTCGKTFSRPWLLQGHIRTHTGEKPFKCNMCGKAFADKSNLRAHIQTHSNIKPFSCLRCGKSFALKSYLYKHEESSSCTKAHKYSDQISANQHCRNSYNLNSKSVGSSPTKSLNPKAMSTPTIVSPLKTQIVQQKYAREPFINTQISVFQPFSSQLSTTIVH</sequence>
<evidence type="ECO:0000256" key="10">
    <source>
        <dbReference type="ARBA" id="ARBA00037948"/>
    </source>
</evidence>
<keyword evidence="14" id="KW-1185">Reference proteome</keyword>
<dbReference type="PANTHER" id="PTHR23235">
    <property type="entry name" value="KRUEPPEL-LIKE TRANSCRIPTION FACTOR"/>
    <property type="match status" value="1"/>
</dbReference>
<keyword evidence="9" id="KW-0539">Nucleus</keyword>
<evidence type="ECO:0000256" key="1">
    <source>
        <dbReference type="ARBA" id="ARBA00004123"/>
    </source>
</evidence>
<evidence type="ECO:0000256" key="6">
    <source>
        <dbReference type="ARBA" id="ARBA00023015"/>
    </source>
</evidence>
<comment type="similarity">
    <text evidence="10">Belongs to the snail C2H2-type zinc-finger protein family.</text>
</comment>
<dbReference type="Pfam" id="PF00096">
    <property type="entry name" value="zf-C2H2"/>
    <property type="match status" value="3"/>
</dbReference>
<evidence type="ECO:0000313" key="14">
    <source>
        <dbReference type="Proteomes" id="UP000326759"/>
    </source>
</evidence>
<dbReference type="AlphaFoldDB" id="A0A5N5TNW9"/>
<evidence type="ECO:0000256" key="5">
    <source>
        <dbReference type="ARBA" id="ARBA00022833"/>
    </source>
</evidence>
<evidence type="ECO:0000256" key="4">
    <source>
        <dbReference type="ARBA" id="ARBA00022771"/>
    </source>
</evidence>